<keyword evidence="2" id="KW-0614">Plasmid</keyword>
<reference evidence="2 3" key="1">
    <citation type="submission" date="2018-01" db="EMBL/GenBank/DDBJ databases">
        <title>Bacillus asahii Genome sequencing and assembly.</title>
        <authorList>
            <person name="Jiang H."/>
            <person name="Feng Y."/>
            <person name="Zhao F."/>
            <person name="Lin X."/>
        </authorList>
    </citation>
    <scope>NUCLEOTIDE SEQUENCE [LARGE SCALE GENOMIC DNA]</scope>
    <source>
        <strain evidence="2 3">OM18</strain>
        <plasmid evidence="3">pom18</plasmid>
    </source>
</reference>
<dbReference type="Proteomes" id="UP000283095">
    <property type="component" value="Plasmid pOM18"/>
</dbReference>
<feature type="coiled-coil region" evidence="1">
    <location>
        <begin position="252"/>
        <end position="279"/>
    </location>
</feature>
<keyword evidence="1" id="KW-0175">Coiled coil</keyword>
<dbReference type="EMBL" id="CP026096">
    <property type="protein sequence ID" value="AZV45656.1"/>
    <property type="molecule type" value="Genomic_DNA"/>
</dbReference>
<evidence type="ECO:0000256" key="1">
    <source>
        <dbReference type="SAM" id="Coils"/>
    </source>
</evidence>
<dbReference type="AlphaFoldDB" id="A0A3T0KZ88"/>
<evidence type="ECO:0000313" key="2">
    <source>
        <dbReference type="EMBL" id="AZV45656.1"/>
    </source>
</evidence>
<dbReference type="KEGG" id="pasa:BAOM_p003"/>
<gene>
    <name evidence="2" type="ORF">BAOM_p003</name>
</gene>
<accession>A0A3T0KZ88</accession>
<dbReference type="RefSeq" id="WP_127762714.1">
    <property type="nucleotide sequence ID" value="NZ_CP026096.1"/>
</dbReference>
<organism evidence="2 3">
    <name type="scientific">Peribacillus asahii</name>
    <dbReference type="NCBI Taxonomy" id="228899"/>
    <lineage>
        <taxon>Bacteria</taxon>
        <taxon>Bacillati</taxon>
        <taxon>Bacillota</taxon>
        <taxon>Bacilli</taxon>
        <taxon>Bacillales</taxon>
        <taxon>Bacillaceae</taxon>
        <taxon>Peribacillus</taxon>
    </lineage>
</organism>
<evidence type="ECO:0000313" key="3">
    <source>
        <dbReference type="Proteomes" id="UP000283095"/>
    </source>
</evidence>
<geneLocation type="plasmid" evidence="3">
    <name>pom18</name>
</geneLocation>
<protein>
    <submittedName>
        <fullName evidence="2">Uncharacterized protein</fullName>
    </submittedName>
</protein>
<sequence length="403" mass="46759">MSRSLSKDVEHAANSVIEALVRRMFEAHERLKQKESEFIQLHNDVVNEIENNIIKQYENQRFSIDGEKGLFEMKGLQNDKVIFVNDEKTVHVDLNKLDSLVKPEEGMDKAKRIWNIDGEGVGQEVKIETPKVTNEFEKEYDVSTAKRVWSINGEGIGEEVKIETPKIETKNIENSIQNSNSPLLLPSQIRGQLEVLNHLKSMSEKEVLKNFKDAQKQAKIEDKLVPEVYKENLQKHINERIQNSKERILDTAISTYEKNKELRNNLRSIENEINKNMGVLYQAKLEKKISPEEYKNLKENLETQKTQINDRFLKINQSDQRINEQLKVDLKQQFPDMKTDKLTLNESIGLASAAYSMTNEKTIENLRNFSLENDLKGIINSIDKTTKEVEFEVEEITEIKISR</sequence>
<proteinExistence type="predicted"/>
<name>A0A3T0KZ88_9BACI</name>